<reference evidence="2" key="1">
    <citation type="journal article" date="2020" name="mSystems">
        <title>Genome- and Community-Level Interaction Insights into Carbon Utilization and Element Cycling Functions of Hydrothermarchaeota in Hydrothermal Sediment.</title>
        <authorList>
            <person name="Zhou Z."/>
            <person name="Liu Y."/>
            <person name="Xu W."/>
            <person name="Pan J."/>
            <person name="Luo Z.H."/>
            <person name="Li M."/>
        </authorList>
    </citation>
    <scope>NUCLEOTIDE SEQUENCE [LARGE SCALE GENOMIC DNA]</scope>
    <source>
        <strain evidence="2">SpSt-573</strain>
    </source>
</reference>
<proteinExistence type="predicted"/>
<dbReference type="InterPro" id="IPR002559">
    <property type="entry name" value="Transposase_11"/>
</dbReference>
<dbReference type="GO" id="GO:0003677">
    <property type="term" value="F:DNA binding"/>
    <property type="evidence" value="ECO:0007669"/>
    <property type="project" value="InterPro"/>
</dbReference>
<sequence length="386" mass="44313">MDKFIKIQRFMQQLFEEEIQAQQAAEIGQAILAAQSIRLTEIAAKMAGNSEASYKRIQRFLKATDPREKLWRLFQEAADFVIGDPTEIERPQASKTPYVGTLRDGKTKGFWAMVLATPYRGRAIPCGLVTYSSRTIAQNGDSRNLNHFRAFEGLKDLLGERALVLDREFSYLELLLRLEEEGVHFVIRLNMRSHPPKFFDQEGREVGLTIAPGETVTHPGVWYMGKVRVDLVGTWKKGLSEAVWVITDLEAKEGLRIYFARMKIEESFRDLKSLLGMTKLMNKQQTYMEKMLALLLLVYTIGLMLGEGIRDHLYGEIMTENEPALEKDRLPGSLNKKKGKKWRRYSGLFILLKQKWPISKADRRAIFDDVFAAFIALVQHPVRTHV</sequence>
<dbReference type="AlphaFoldDB" id="A0A7C4PJS9"/>
<dbReference type="GO" id="GO:0004803">
    <property type="term" value="F:transposase activity"/>
    <property type="evidence" value="ECO:0007669"/>
    <property type="project" value="InterPro"/>
</dbReference>
<protein>
    <submittedName>
        <fullName evidence="2">Transposase</fullName>
    </submittedName>
</protein>
<comment type="caution">
    <text evidence="2">The sequence shown here is derived from an EMBL/GenBank/DDBJ whole genome shotgun (WGS) entry which is preliminary data.</text>
</comment>
<dbReference type="SUPFAM" id="SSF53098">
    <property type="entry name" value="Ribonuclease H-like"/>
    <property type="match status" value="1"/>
</dbReference>
<dbReference type="EMBL" id="DSYK01000006">
    <property type="protein sequence ID" value="HGS20265.1"/>
    <property type="molecule type" value="Genomic_DNA"/>
</dbReference>
<gene>
    <name evidence="2" type="ORF">ENT37_00160</name>
</gene>
<feature type="domain" description="Transposase IS4-like" evidence="1">
    <location>
        <begin position="137"/>
        <end position="300"/>
    </location>
</feature>
<dbReference type="Pfam" id="PF01609">
    <property type="entry name" value="DDE_Tnp_1"/>
    <property type="match status" value="1"/>
</dbReference>
<dbReference type="InterPro" id="IPR012337">
    <property type="entry name" value="RNaseH-like_sf"/>
</dbReference>
<organism evidence="2">
    <name type="scientific">Anaerolinea thermolimosa</name>
    <dbReference type="NCBI Taxonomy" id="229919"/>
    <lineage>
        <taxon>Bacteria</taxon>
        <taxon>Bacillati</taxon>
        <taxon>Chloroflexota</taxon>
        <taxon>Anaerolineae</taxon>
        <taxon>Anaerolineales</taxon>
        <taxon>Anaerolineaceae</taxon>
        <taxon>Anaerolinea</taxon>
    </lineage>
</organism>
<accession>A0A7C4PJS9</accession>
<dbReference type="GO" id="GO:0006313">
    <property type="term" value="P:DNA transposition"/>
    <property type="evidence" value="ECO:0007669"/>
    <property type="project" value="InterPro"/>
</dbReference>
<evidence type="ECO:0000259" key="1">
    <source>
        <dbReference type="Pfam" id="PF01609"/>
    </source>
</evidence>
<evidence type="ECO:0000313" key="2">
    <source>
        <dbReference type="EMBL" id="HGS20265.1"/>
    </source>
</evidence>
<name>A0A7C4PJS9_9CHLR</name>